<dbReference type="InterPro" id="IPR047589">
    <property type="entry name" value="DUF11_rpt"/>
</dbReference>
<dbReference type="NCBIfam" id="TIGR01451">
    <property type="entry name" value="B_ant_repeat"/>
    <property type="match status" value="1"/>
</dbReference>
<sequence>MKKYWLVGASAAIALSALPINGSPAIAQIFNTGSAIAQTVLQQPNVILNLVADQQTVKTDPQGKTVVAWQPVDGKVQAKPGDIFRFTVTSKNEGKREAKNVAITQPVPQGTVYQLNSATISQGIAATYSIDQGKTFVARPVVKVTLPNGTIEERPAPAEAYTNVRWTLSQSLKPDASAIAAYQVKVR</sequence>
<dbReference type="InterPro" id="IPR001434">
    <property type="entry name" value="OmcB-like_DUF11"/>
</dbReference>
<reference evidence="3" key="1">
    <citation type="submission" date="2019-12" db="EMBL/GenBank/DDBJ databases">
        <title>High-Quality draft genome sequences of three cyanobacteria isolated from the limestone walls of the Old Cathedral of Coimbra.</title>
        <authorList>
            <person name="Tiago I."/>
            <person name="Soares F."/>
            <person name="Portugal A."/>
        </authorList>
    </citation>
    <scope>NUCLEOTIDE SEQUENCE</scope>
    <source>
        <strain evidence="3">A</strain>
    </source>
</reference>
<dbReference type="EMBL" id="WVIE01000005">
    <property type="protein sequence ID" value="NDJ16916.1"/>
    <property type="molecule type" value="Genomic_DNA"/>
</dbReference>
<dbReference type="PIRSF" id="PIRSF014979">
    <property type="entry name" value="UCP014979"/>
    <property type="match status" value="1"/>
</dbReference>
<keyword evidence="1" id="KW-0732">Signal</keyword>
<feature type="domain" description="DUF11" evidence="2">
    <location>
        <begin position="77"/>
        <end position="135"/>
    </location>
</feature>
<evidence type="ECO:0000313" key="3">
    <source>
        <dbReference type="EMBL" id="NDJ16916.1"/>
    </source>
</evidence>
<protein>
    <submittedName>
        <fullName evidence="3">DUF11 domain-containing protein</fullName>
    </submittedName>
</protein>
<evidence type="ECO:0000259" key="2">
    <source>
        <dbReference type="Pfam" id="PF01345"/>
    </source>
</evidence>
<proteinExistence type="predicted"/>
<keyword evidence="4" id="KW-1185">Reference proteome</keyword>
<evidence type="ECO:0000256" key="1">
    <source>
        <dbReference type="SAM" id="SignalP"/>
    </source>
</evidence>
<accession>A0A8J7Z317</accession>
<organism evidence="3 4">
    <name type="scientific">Myxacorys almedinensis A</name>
    <dbReference type="NCBI Taxonomy" id="2690445"/>
    <lineage>
        <taxon>Bacteria</taxon>
        <taxon>Bacillati</taxon>
        <taxon>Cyanobacteriota</taxon>
        <taxon>Cyanophyceae</taxon>
        <taxon>Leptolyngbyales</taxon>
        <taxon>Leptolyngbyaceae</taxon>
        <taxon>Myxacorys</taxon>
        <taxon>Myxacorys almedinensis</taxon>
    </lineage>
</organism>
<dbReference type="RefSeq" id="WP_162422418.1">
    <property type="nucleotide sequence ID" value="NZ_WVIE01000005.1"/>
</dbReference>
<dbReference type="Proteomes" id="UP000646053">
    <property type="component" value="Unassembled WGS sequence"/>
</dbReference>
<feature type="chain" id="PRO_5035169159" evidence="1">
    <location>
        <begin position="28"/>
        <end position="187"/>
    </location>
</feature>
<gene>
    <name evidence="3" type="ORF">GS601_06375</name>
</gene>
<dbReference type="Pfam" id="PF01345">
    <property type="entry name" value="DUF11"/>
    <property type="match status" value="1"/>
</dbReference>
<dbReference type="AlphaFoldDB" id="A0A8J7Z317"/>
<dbReference type="InterPro" id="IPR014468">
    <property type="entry name" value="UCP014979"/>
</dbReference>
<evidence type="ECO:0000313" key="4">
    <source>
        <dbReference type="Proteomes" id="UP000646053"/>
    </source>
</evidence>
<name>A0A8J7Z317_9CYAN</name>
<comment type="caution">
    <text evidence="3">The sequence shown here is derived from an EMBL/GenBank/DDBJ whole genome shotgun (WGS) entry which is preliminary data.</text>
</comment>
<feature type="signal peptide" evidence="1">
    <location>
        <begin position="1"/>
        <end position="27"/>
    </location>
</feature>